<reference evidence="3 4" key="1">
    <citation type="submission" date="2021-03" db="EMBL/GenBank/DDBJ databases">
        <title>Complete genome of Streptomyces formicae strain 1H-GS9 (DSM 100524).</title>
        <authorList>
            <person name="Atanasov K.E."/>
            <person name="Altabella T."/>
            <person name="Ferrer A."/>
        </authorList>
    </citation>
    <scope>NUCLEOTIDE SEQUENCE [LARGE SCALE GENOMIC DNA]</scope>
    <source>
        <strain evidence="3 4">1H-GS9</strain>
    </source>
</reference>
<keyword evidence="2" id="KW-0812">Transmembrane</keyword>
<feature type="compositionally biased region" description="Acidic residues" evidence="1">
    <location>
        <begin position="556"/>
        <end position="565"/>
    </location>
</feature>
<dbReference type="EMBL" id="CP071872">
    <property type="protein sequence ID" value="UNM10844.1"/>
    <property type="molecule type" value="Genomic_DNA"/>
</dbReference>
<feature type="transmembrane region" description="Helical" evidence="2">
    <location>
        <begin position="251"/>
        <end position="270"/>
    </location>
</feature>
<accession>A0ABY3WE50</accession>
<feature type="transmembrane region" description="Helical" evidence="2">
    <location>
        <begin position="27"/>
        <end position="51"/>
    </location>
</feature>
<evidence type="ECO:0000256" key="2">
    <source>
        <dbReference type="SAM" id="Phobius"/>
    </source>
</evidence>
<keyword evidence="2" id="KW-0472">Membrane</keyword>
<feature type="transmembrane region" description="Helical" evidence="2">
    <location>
        <begin position="315"/>
        <end position="335"/>
    </location>
</feature>
<gene>
    <name evidence="3" type="ORF">J4032_04320</name>
</gene>
<keyword evidence="2" id="KW-1133">Transmembrane helix</keyword>
<dbReference type="Proteomes" id="UP000828924">
    <property type="component" value="Chromosome"/>
</dbReference>
<evidence type="ECO:0000256" key="1">
    <source>
        <dbReference type="SAM" id="MobiDB-lite"/>
    </source>
</evidence>
<evidence type="ECO:0008006" key="5">
    <source>
        <dbReference type="Google" id="ProtNLM"/>
    </source>
</evidence>
<organism evidence="3 4">
    <name type="scientific">Streptomyces formicae</name>
    <dbReference type="NCBI Taxonomy" id="1616117"/>
    <lineage>
        <taxon>Bacteria</taxon>
        <taxon>Bacillati</taxon>
        <taxon>Actinomycetota</taxon>
        <taxon>Actinomycetes</taxon>
        <taxon>Kitasatosporales</taxon>
        <taxon>Streptomycetaceae</taxon>
        <taxon>Streptomyces</taxon>
    </lineage>
</organism>
<keyword evidence="4" id="KW-1185">Reference proteome</keyword>
<sequence>MTQMTDHGPTFVAVHGARPHAAVATAAALRGVIAAGLGLAALAALVMLMWISSPYPDSGLGGALHVAAGLWLLAHGTEVVRAETLSGTPAPVGLVPLLLVALPVWLAHRAARDALESEVGPRASAGVVVFGVTCGYLLVATGAALYSSGGPLAAEPLSAMLHLPLLVMLSAAAGAWSAYGRPYGPLPRWLPESARVALARSRVAVAIRAAGVAAAVLLGGGALLFAVSLVWHLGAAQESVLRLAADWPGRFAVLLLALALMPNAAVWGAAYGLGPGFVLGAGSTATPFAVVGEPVLPHFPLLAAVPAESGPGTRLTWACAAMPVVAGGVVAWITARAGAGSGPRREAAAWTRGETALAALLGAVLCAVLMAVLAAAAGGALGTGSLASFGPVWWLTGVAALVWIAVVGVPGALVLRAWWLRGLRRGVDGVHPGWAAAREARWAALKRVSAGLVAAIPALPGAGAGAGRAAPPQEPPEKPEPETPPEPAAPEPVALESPPPASPEPELSEEPEALEPEALEPEAPEEVSEGLPTAEDEDEDEARLVAEADDASGAADGDDVPDGPDQDSALPRTDADSTPAESDRDTASAPAEADKAVGAEGADGRQ</sequence>
<feature type="transmembrane region" description="Helical" evidence="2">
    <location>
        <begin position="205"/>
        <end position="231"/>
    </location>
</feature>
<feature type="transmembrane region" description="Helical" evidence="2">
    <location>
        <begin position="356"/>
        <end position="380"/>
    </location>
</feature>
<feature type="transmembrane region" description="Helical" evidence="2">
    <location>
        <begin position="123"/>
        <end position="147"/>
    </location>
</feature>
<protein>
    <recommendedName>
        <fullName evidence="5">Integral membrane protein</fullName>
    </recommendedName>
</protein>
<proteinExistence type="predicted"/>
<feature type="transmembrane region" description="Helical" evidence="2">
    <location>
        <begin position="392"/>
        <end position="415"/>
    </location>
</feature>
<feature type="transmembrane region" description="Helical" evidence="2">
    <location>
        <begin position="159"/>
        <end position="179"/>
    </location>
</feature>
<feature type="region of interest" description="Disordered" evidence="1">
    <location>
        <begin position="463"/>
        <end position="606"/>
    </location>
</feature>
<evidence type="ECO:0000313" key="4">
    <source>
        <dbReference type="Proteomes" id="UP000828924"/>
    </source>
</evidence>
<feature type="transmembrane region" description="Helical" evidence="2">
    <location>
        <begin position="277"/>
        <end position="295"/>
    </location>
</feature>
<dbReference type="InterPro" id="IPR045931">
    <property type="entry name" value="DUF6350"/>
</dbReference>
<dbReference type="Pfam" id="PF19877">
    <property type="entry name" value="DUF6350"/>
    <property type="match status" value="1"/>
</dbReference>
<feature type="compositionally biased region" description="Basic and acidic residues" evidence="1">
    <location>
        <begin position="581"/>
        <end position="606"/>
    </location>
</feature>
<feature type="transmembrane region" description="Helical" evidence="2">
    <location>
        <begin position="94"/>
        <end position="111"/>
    </location>
</feature>
<evidence type="ECO:0000313" key="3">
    <source>
        <dbReference type="EMBL" id="UNM10844.1"/>
    </source>
</evidence>
<name>A0ABY3WE50_9ACTN</name>
<feature type="compositionally biased region" description="Acidic residues" evidence="1">
    <location>
        <begin position="506"/>
        <end position="541"/>
    </location>
</feature>